<evidence type="ECO:0000313" key="2">
    <source>
        <dbReference type="EMBL" id="OHX42772.1"/>
    </source>
</evidence>
<dbReference type="InterPro" id="IPR046345">
    <property type="entry name" value="TraB_PrgY-like"/>
</dbReference>
<keyword evidence="1" id="KW-0472">Membrane</keyword>
<feature type="transmembrane region" description="Helical" evidence="1">
    <location>
        <begin position="272"/>
        <end position="294"/>
    </location>
</feature>
<keyword evidence="1" id="KW-1133">Transmembrane helix</keyword>
<dbReference type="PANTHER" id="PTHR21530:SF7">
    <property type="entry name" value="TRAB DOMAIN-CONTAINING PROTEIN"/>
    <property type="match status" value="1"/>
</dbReference>
<evidence type="ECO:0000256" key="1">
    <source>
        <dbReference type="SAM" id="Phobius"/>
    </source>
</evidence>
<dbReference type="Pfam" id="PF01963">
    <property type="entry name" value="TraB_PrgY_gumN"/>
    <property type="match status" value="1"/>
</dbReference>
<reference evidence="2 3" key="1">
    <citation type="submission" date="2016-07" db="EMBL/GenBank/DDBJ databases">
        <title>Bacillus oceanisediminis whole genome.</title>
        <authorList>
            <person name="Pal Y."/>
            <person name="Verma A."/>
            <person name="Mual P."/>
            <person name="Srinivasan K."/>
        </authorList>
    </citation>
    <scope>NUCLEOTIDE SEQUENCE [LARGE SCALE GENOMIC DNA]</scope>
    <source>
        <strain evidence="2 3">Bhandara28</strain>
    </source>
</reference>
<keyword evidence="3" id="KW-1185">Reference proteome</keyword>
<keyword evidence="1" id="KW-0812">Transmembrane</keyword>
<gene>
    <name evidence="2" type="ORF">BBV17_26785</name>
</gene>
<evidence type="ECO:0000313" key="3">
    <source>
        <dbReference type="Proteomes" id="UP000180194"/>
    </source>
</evidence>
<dbReference type="PANTHER" id="PTHR21530">
    <property type="entry name" value="PHEROMONE SHUTDOWN PROTEIN"/>
    <property type="match status" value="1"/>
</dbReference>
<dbReference type="CDD" id="cd14726">
    <property type="entry name" value="TraB_PrgY-like"/>
    <property type="match status" value="1"/>
</dbReference>
<proteinExistence type="predicted"/>
<dbReference type="Proteomes" id="UP000180194">
    <property type="component" value="Unassembled WGS sequence"/>
</dbReference>
<dbReference type="InterPro" id="IPR005230">
    <property type="entry name" value="TraB_bac"/>
</dbReference>
<protein>
    <submittedName>
        <fullName evidence="2">Conjugal transfer protein TraB</fullName>
    </submittedName>
</protein>
<name>A0ABX3CLJ6_9BACI</name>
<accession>A0ABX3CLJ6</accession>
<dbReference type="EMBL" id="MBRJ01000049">
    <property type="protein sequence ID" value="OHX42772.1"/>
    <property type="molecule type" value="Genomic_DNA"/>
</dbReference>
<comment type="caution">
    <text evidence="2">The sequence shown here is derived from an EMBL/GenBank/DDBJ whole genome shotgun (WGS) entry which is preliminary data.</text>
</comment>
<dbReference type="NCBIfam" id="TIGR00261">
    <property type="entry name" value="traB"/>
    <property type="match status" value="1"/>
</dbReference>
<dbReference type="InterPro" id="IPR002816">
    <property type="entry name" value="TraB/PrgY/GumN_fam"/>
</dbReference>
<dbReference type="RefSeq" id="WP_071159359.1">
    <property type="nucleotide sequence ID" value="NZ_CANMJI010000001.1"/>
</dbReference>
<sequence length="388" mass="42804">MSEENITRIHLDGKEYILIGTAHVSKHSAEQVKEVIEAELPDSVCVELDEQRYQSITEGSKWKEMDIIQVIKEKKASLLLMNLAISSFQNRMADQFGIKAGQEMIQGIESAKAAGAKLVLADRNIQITFARIWGNLGLKGKSLLLSQVVASIFSKDTITEEELEKMKNQDTINAILNEFTDSFPRLKKPLIDERDQYLAQKIKDAPGEKIVAVLGAAHVPGIKEEIKKEQDMAKLTERPPKSNVPKIIGWSIPVFILAIIAYTFFANPSAGLAQTISWIIWNGSLSALGAAIAMGHPLTILTAFVAAPITSLNPLLAAGWFAGLTQAYIRRPNVRDFETLSEDVFSVKGFWRNKVSRILLIVVLSNLGSSLGTFIGGADVIRVFFENL</sequence>
<feature type="transmembrane region" description="Helical" evidence="1">
    <location>
        <begin position="358"/>
        <end position="385"/>
    </location>
</feature>
<feature type="transmembrane region" description="Helical" evidence="1">
    <location>
        <begin position="300"/>
        <end position="322"/>
    </location>
</feature>
<feature type="transmembrane region" description="Helical" evidence="1">
    <location>
        <begin position="247"/>
        <end position="265"/>
    </location>
</feature>
<organism evidence="2 3">
    <name type="scientific">Cytobacillus oceanisediminis</name>
    <dbReference type="NCBI Taxonomy" id="665099"/>
    <lineage>
        <taxon>Bacteria</taxon>
        <taxon>Bacillati</taxon>
        <taxon>Bacillota</taxon>
        <taxon>Bacilli</taxon>
        <taxon>Bacillales</taxon>
        <taxon>Bacillaceae</taxon>
        <taxon>Cytobacillus</taxon>
    </lineage>
</organism>